<organism evidence="2 3">
    <name type="scientific">Archangium minus</name>
    <dbReference type="NCBI Taxonomy" id="83450"/>
    <lineage>
        <taxon>Bacteria</taxon>
        <taxon>Pseudomonadati</taxon>
        <taxon>Myxococcota</taxon>
        <taxon>Myxococcia</taxon>
        <taxon>Myxococcales</taxon>
        <taxon>Cystobacterineae</taxon>
        <taxon>Archangiaceae</taxon>
        <taxon>Archangium</taxon>
    </lineage>
</organism>
<dbReference type="EMBL" id="CP043494">
    <property type="protein sequence ID" value="WNG43960.1"/>
    <property type="molecule type" value="Genomic_DNA"/>
</dbReference>
<dbReference type="Proteomes" id="UP001611383">
    <property type="component" value="Chromosome"/>
</dbReference>
<feature type="transmembrane region" description="Helical" evidence="1">
    <location>
        <begin position="12"/>
        <end position="29"/>
    </location>
</feature>
<sequence length="132" mass="14471">MSAPEEEQDEHAPLWPPLLLTLGVLVLAIEARHQKLALTALATFVLLPTVWRVLKRRWVRGDVIRGLGMGFIASHVPLLLGACTTLNRPECRIHVCMDGVLAGAPYVPWAGVLGTLLYWAWTRSPGAGHHSP</sequence>
<evidence type="ECO:0008006" key="4">
    <source>
        <dbReference type="Google" id="ProtNLM"/>
    </source>
</evidence>
<evidence type="ECO:0000313" key="3">
    <source>
        <dbReference type="Proteomes" id="UP001611383"/>
    </source>
</evidence>
<proteinExistence type="predicted"/>
<keyword evidence="1" id="KW-1133">Transmembrane helix</keyword>
<accession>A0ABY9WJH0</accession>
<reference evidence="2 3" key="1">
    <citation type="submission" date="2019-08" db="EMBL/GenBank/DDBJ databases">
        <title>Archangium and Cystobacter genomes.</title>
        <authorList>
            <person name="Chen I.-C.K."/>
            <person name="Wielgoss S."/>
        </authorList>
    </citation>
    <scope>NUCLEOTIDE SEQUENCE [LARGE SCALE GENOMIC DNA]</scope>
    <source>
        <strain evidence="2 3">Cbm 6</strain>
    </source>
</reference>
<evidence type="ECO:0000313" key="2">
    <source>
        <dbReference type="EMBL" id="WNG43960.1"/>
    </source>
</evidence>
<evidence type="ECO:0000256" key="1">
    <source>
        <dbReference type="SAM" id="Phobius"/>
    </source>
</evidence>
<feature type="transmembrane region" description="Helical" evidence="1">
    <location>
        <begin position="36"/>
        <end position="54"/>
    </location>
</feature>
<dbReference type="RefSeq" id="WP_395815866.1">
    <property type="nucleotide sequence ID" value="NZ_CP043494.1"/>
</dbReference>
<feature type="transmembrane region" description="Helical" evidence="1">
    <location>
        <begin position="66"/>
        <end position="87"/>
    </location>
</feature>
<protein>
    <recommendedName>
        <fullName evidence="4">Lipoprotein</fullName>
    </recommendedName>
</protein>
<keyword evidence="1" id="KW-0472">Membrane</keyword>
<name>A0ABY9WJH0_9BACT</name>
<feature type="transmembrane region" description="Helical" evidence="1">
    <location>
        <begin position="99"/>
        <end position="121"/>
    </location>
</feature>
<keyword evidence="1" id="KW-0812">Transmembrane</keyword>
<gene>
    <name evidence="2" type="ORF">F0U60_07535</name>
</gene>
<keyword evidence="3" id="KW-1185">Reference proteome</keyword>